<evidence type="ECO:0000256" key="2">
    <source>
        <dbReference type="ARBA" id="ARBA00022737"/>
    </source>
</evidence>
<dbReference type="Pfam" id="PF24883">
    <property type="entry name" value="NPHP3_N"/>
    <property type="match status" value="1"/>
</dbReference>
<evidence type="ECO:0000259" key="7">
    <source>
        <dbReference type="Pfam" id="PF25520"/>
    </source>
</evidence>
<feature type="repeat" description="ANK" evidence="4">
    <location>
        <begin position="610"/>
        <end position="642"/>
    </location>
</feature>
<dbReference type="Pfam" id="PF25520">
    <property type="entry name" value="AAA_lid_TANC1"/>
    <property type="match status" value="1"/>
</dbReference>
<dbReference type="RefSeq" id="XP_012877556.1">
    <property type="nucleotide sequence ID" value="XM_013022102.1"/>
</dbReference>
<dbReference type="InterPro" id="IPR058056">
    <property type="entry name" value="WH_TANC1/2"/>
</dbReference>
<dbReference type="InterPro" id="IPR056884">
    <property type="entry name" value="NPHP3-like_N"/>
</dbReference>
<dbReference type="OrthoDB" id="427518at2759"/>
<dbReference type="InterPro" id="IPR036770">
    <property type="entry name" value="Ankyrin_rpt-contain_sf"/>
</dbReference>
<dbReference type="FunFam" id="1.25.40.20:FF:000739">
    <property type="entry name" value="Ankyrin repeat domain 50"/>
    <property type="match status" value="1"/>
</dbReference>
<dbReference type="SMART" id="SM00248">
    <property type="entry name" value="ANK"/>
    <property type="match status" value="17"/>
</dbReference>
<evidence type="ECO:0000259" key="8">
    <source>
        <dbReference type="Pfam" id="PF25521"/>
    </source>
</evidence>
<feature type="repeat" description="ANK" evidence="4">
    <location>
        <begin position="1077"/>
        <end position="1103"/>
    </location>
</feature>
<evidence type="ECO:0000313" key="9">
    <source>
        <dbReference type="Proteomes" id="UP000081671"/>
    </source>
</evidence>
<dbReference type="PROSITE" id="PS50297">
    <property type="entry name" value="ANK_REP_REGION"/>
    <property type="match status" value="16"/>
</dbReference>
<feature type="compositionally biased region" description="Low complexity" evidence="5">
    <location>
        <begin position="1277"/>
        <end position="1293"/>
    </location>
</feature>
<feature type="compositionally biased region" description="Low complexity" evidence="5">
    <location>
        <begin position="1125"/>
        <end position="1139"/>
    </location>
</feature>
<feature type="repeat" description="ANK" evidence="4">
    <location>
        <begin position="879"/>
        <end position="911"/>
    </location>
</feature>
<evidence type="ECO:0000259" key="6">
    <source>
        <dbReference type="Pfam" id="PF24883"/>
    </source>
</evidence>
<feature type="compositionally biased region" description="Low complexity" evidence="5">
    <location>
        <begin position="1223"/>
        <end position="1243"/>
    </location>
</feature>
<feature type="repeat" description="ANK" evidence="4">
    <location>
        <begin position="1011"/>
        <end position="1043"/>
    </location>
</feature>
<organism evidence="9 10">
    <name type="scientific">Dipodomys ordii</name>
    <name type="common">Ord's kangaroo rat</name>
    <dbReference type="NCBI Taxonomy" id="10020"/>
    <lineage>
        <taxon>Eukaryota</taxon>
        <taxon>Metazoa</taxon>
        <taxon>Chordata</taxon>
        <taxon>Craniata</taxon>
        <taxon>Vertebrata</taxon>
        <taxon>Euteleostomi</taxon>
        <taxon>Mammalia</taxon>
        <taxon>Eutheria</taxon>
        <taxon>Euarchontoglires</taxon>
        <taxon>Glires</taxon>
        <taxon>Rodentia</taxon>
        <taxon>Castorimorpha</taxon>
        <taxon>Heteromyidae</taxon>
        <taxon>Dipodomyinae</taxon>
        <taxon>Dipodomys</taxon>
    </lineage>
</organism>
<reference evidence="10" key="1">
    <citation type="submission" date="2025-08" db="UniProtKB">
        <authorList>
            <consortium name="RefSeq"/>
        </authorList>
    </citation>
    <scope>IDENTIFICATION</scope>
    <source>
        <tissue evidence="10">Kidney</tissue>
    </source>
</reference>
<feature type="repeat" description="ANK" evidence="4">
    <location>
        <begin position="846"/>
        <end position="878"/>
    </location>
</feature>
<dbReference type="InterPro" id="IPR058018">
    <property type="entry name" value="AAA_lid_TANC1/2"/>
</dbReference>
<feature type="compositionally biased region" description="Low complexity" evidence="5">
    <location>
        <begin position="1178"/>
        <end position="1204"/>
    </location>
</feature>
<dbReference type="SUPFAM" id="SSF48403">
    <property type="entry name" value="Ankyrin repeat"/>
    <property type="match status" value="2"/>
</dbReference>
<keyword evidence="1" id="KW-0597">Phosphoprotein</keyword>
<dbReference type="GeneID" id="105989850"/>
<feature type="repeat" description="ANK" evidence="4">
    <location>
        <begin position="544"/>
        <end position="576"/>
    </location>
</feature>
<keyword evidence="3 4" id="KW-0040">ANK repeat</keyword>
<protein>
    <submittedName>
        <fullName evidence="10">Ankyrin repeat domain-containing protein 50</fullName>
    </submittedName>
</protein>
<name>A0A1S3FLW4_DIPOR</name>
<evidence type="ECO:0000313" key="10">
    <source>
        <dbReference type="RefSeq" id="XP_012877556.1"/>
    </source>
</evidence>
<feature type="repeat" description="ANK" evidence="4">
    <location>
        <begin position="912"/>
        <end position="944"/>
    </location>
</feature>
<feature type="repeat" description="ANK" evidence="4">
    <location>
        <begin position="1044"/>
        <end position="1076"/>
    </location>
</feature>
<feature type="repeat" description="ANK" evidence="4">
    <location>
        <begin position="709"/>
        <end position="746"/>
    </location>
</feature>
<feature type="compositionally biased region" description="Polar residues" evidence="5">
    <location>
        <begin position="1244"/>
        <end position="1265"/>
    </location>
</feature>
<dbReference type="PANTHER" id="PTHR24126">
    <property type="entry name" value="ANKYRIN REPEAT, PH AND SEC7 DOMAIN CONTAINING PROTEIN SECG-RELATED"/>
    <property type="match status" value="1"/>
</dbReference>
<feature type="repeat" description="ANK" evidence="4">
    <location>
        <begin position="780"/>
        <end position="812"/>
    </location>
</feature>
<dbReference type="Pfam" id="PF00023">
    <property type="entry name" value="Ank"/>
    <property type="match status" value="2"/>
</dbReference>
<dbReference type="InParanoid" id="A0A1S3FLW4"/>
<dbReference type="Pfam" id="PF25521">
    <property type="entry name" value="WHD_TANC1"/>
    <property type="match status" value="1"/>
</dbReference>
<feature type="repeat" description="ANK" evidence="4">
    <location>
        <begin position="643"/>
        <end position="675"/>
    </location>
</feature>
<feature type="region of interest" description="Disordered" evidence="5">
    <location>
        <begin position="1108"/>
        <end position="1205"/>
    </location>
</feature>
<feature type="repeat" description="ANK" evidence="4">
    <location>
        <begin position="978"/>
        <end position="1010"/>
    </location>
</feature>
<feature type="domain" description="Nephrocystin 3-like N-terminal" evidence="6">
    <location>
        <begin position="74"/>
        <end position="197"/>
    </location>
</feature>
<dbReference type="PROSITE" id="PS50088">
    <property type="entry name" value="ANK_REPEAT"/>
    <property type="match status" value="17"/>
</dbReference>
<feature type="repeat" description="ANK" evidence="4">
    <location>
        <begin position="813"/>
        <end position="845"/>
    </location>
</feature>
<proteinExistence type="predicted"/>
<dbReference type="InterPro" id="IPR002110">
    <property type="entry name" value="Ankyrin_rpt"/>
</dbReference>
<feature type="region of interest" description="Disordered" evidence="5">
    <location>
        <begin position="1217"/>
        <end position="1294"/>
    </location>
</feature>
<evidence type="ECO:0000256" key="1">
    <source>
        <dbReference type="ARBA" id="ARBA00022553"/>
    </source>
</evidence>
<feature type="repeat" description="ANK" evidence="4">
    <location>
        <begin position="945"/>
        <end position="977"/>
    </location>
</feature>
<dbReference type="PANTHER" id="PTHR24126:SF14">
    <property type="entry name" value="ANK_REP_REGION DOMAIN-CONTAINING PROTEIN"/>
    <property type="match status" value="1"/>
</dbReference>
<dbReference type="Gene3D" id="1.25.40.20">
    <property type="entry name" value="Ankyrin repeat-containing domain"/>
    <property type="match status" value="5"/>
</dbReference>
<dbReference type="PRINTS" id="PR01415">
    <property type="entry name" value="ANKYRIN"/>
</dbReference>
<dbReference type="STRING" id="10020.ENSDORP00000013687"/>
<accession>A0A1S3FLW4</accession>
<dbReference type="Proteomes" id="UP000081671">
    <property type="component" value="Unplaced"/>
</dbReference>
<keyword evidence="9" id="KW-1185">Reference proteome</keyword>
<feature type="domain" description="TANC1/2-like winged helix" evidence="8">
    <location>
        <begin position="340"/>
        <end position="463"/>
    </location>
</feature>
<dbReference type="KEGG" id="dord:105989850"/>
<feature type="repeat" description="ANK" evidence="4">
    <location>
        <begin position="747"/>
        <end position="779"/>
    </location>
</feature>
<feature type="repeat" description="ANK" evidence="4">
    <location>
        <begin position="577"/>
        <end position="609"/>
    </location>
</feature>
<keyword evidence="2" id="KW-0677">Repeat</keyword>
<evidence type="ECO:0000256" key="3">
    <source>
        <dbReference type="ARBA" id="ARBA00023043"/>
    </source>
</evidence>
<feature type="repeat" description="ANK" evidence="4">
    <location>
        <begin position="676"/>
        <end position="708"/>
    </location>
</feature>
<gene>
    <name evidence="10" type="primary">Ankrd50</name>
</gene>
<feature type="domain" description="TANC1/2-like AAA+ ATPase lid" evidence="7">
    <location>
        <begin position="255"/>
        <end position="339"/>
    </location>
</feature>
<evidence type="ECO:0000256" key="5">
    <source>
        <dbReference type="SAM" id="MobiDB-lite"/>
    </source>
</evidence>
<evidence type="ECO:0000256" key="4">
    <source>
        <dbReference type="PROSITE-ProRule" id="PRU00023"/>
    </source>
</evidence>
<dbReference type="CTD" id="57182"/>
<dbReference type="Pfam" id="PF12796">
    <property type="entry name" value="Ank_2"/>
    <property type="match status" value="5"/>
</dbReference>
<sequence>MTNPWEEKSCKMAQTSLLQGKQFYCREWVFHKLQHCLQEKTNGCNSTASTPSLVMNSGNNAGAVSGKGAAWGVLLVGGPGSGKTALCTELLWPSSPTSLQRGLHRQALAFHFCKAQDSDTLCVGGFIRGLVAQICRSGLLQGYEDKLRDPAVQSLLQPGECERNPAEAFKRCVLLPLLGMKPPQQSLYLLVDSVDEGWNIAEGEQTSSSLSGTVAELLAGHHDFFPPWLLLLCSARKQSKAVTKMFTGFRKISLDDLRKAYIVKDVQQYILHRLDQEEALRQHLTKETAEMLNQLHIKSSGCFLYLERVLDGVVENFIMLREIRDIPGTLNGLYLWLCQRLFVRKQFAKVQPILNVILAACRPLTVTELYHAVWTKNMSLTLEDFQRKLDVLSKLLVDGLGNTKILFHYSFAEWLLDVKHCTQKYLCNAAEGHRMLAMSYTCRAKNLTPLEAQEFALHLIHSNLQLEPAELALWMIWNGTPVGDSLSTLIPKEQEVLQLLVKAGAHVNSEDERASCIVRQALEREDSIRTLLDNGASVNQCDSSGRTLLANAAYSGNLDVVNLLVSRGADLEIEDAHGHTPLTLAARQGHTKVVNCLIGRGANINHTDQDGWTALRSAAWGGHTEVVSALLYAGVKVDCADADSRTALRAAAWGGHEDIVLNLLQHGAEVNKADNEGRTALIAAAYMGHREIVEHLLDHGAKVDHEDVDGRTALSVAALCVPASKGHASVVSLLIDRGAEVDHCDKDGMTPLLVAAYEGHVDVVDLLLEGGADVDHTDHNGRTPLLAAASMGHASVVNTLLFWGAAVDSIDSEGRTVLSIASAQGNVEVVRTLLDRGLDENHRDDAGWTPLHMAAFEGHRLICEALIEQGARTNETDNDGRIPFILASQEGHYDCVQILLESKSNVDQRGYDGRNALRVAALEGHRDIVELLLSHGADVDYKDADGRPTLYILALENQLTMAEYFLENGANVEASDAEGRTALHVSCWQGHVEMVQVLIACHADVNAADNEKRSALQSAAWQGHVRVCQLLIEHGAQVDHTCNQGATALCIAAQEGHVDVVQVLLEHAADPNHADQFGRTAMRVAAKNGHSQIIKLLEKYGASTLNGCSPSPVHTMEQKPPQSNSSRMQSLTMKSSSSGSTGGGDAQSSLRGGLPNGPAHAFSSPSESPDSTVDRQKSSLSNNSLKSSKNSSLRTTSSTATAQTVPMDSFHSLSFTEQIQQHSLPRSRSRQSIISPSSTTQSLAHSHTSPCSDFEWSQVQPSVKSSKPPKGGGTSENASKSGSAGKKANKSSNCSQSKVLEYEMTQFDKRGPVGKCGSSVPLKQGPVDAQGKIVLPATPQDTGRAPQQLLGGEQKRRNGIMTNPNYLQSNQVFLGRAPVPRTVQDRGPQDLLEGFPSSETQLSLKQALKLQIEGSDPGFNYKKETPL</sequence>